<dbReference type="PANTHER" id="PTHR33336:SF1">
    <property type="entry name" value="(4S)-4-HYDROXY-5-PHOSPHONOOXYPENTANE-2,3-DIONE ISOMERASE"/>
    <property type="match status" value="1"/>
</dbReference>
<evidence type="ECO:0000259" key="1">
    <source>
        <dbReference type="PROSITE" id="PS51725"/>
    </source>
</evidence>
<name>X0VCA7_9ZZZZ</name>
<dbReference type="InterPro" id="IPR007138">
    <property type="entry name" value="ABM_dom"/>
</dbReference>
<organism evidence="2">
    <name type="scientific">marine sediment metagenome</name>
    <dbReference type="NCBI Taxonomy" id="412755"/>
    <lineage>
        <taxon>unclassified sequences</taxon>
        <taxon>metagenomes</taxon>
        <taxon>ecological metagenomes</taxon>
    </lineage>
</organism>
<protein>
    <recommendedName>
        <fullName evidence="1">ABM domain-containing protein</fullName>
    </recommendedName>
</protein>
<proteinExistence type="predicted"/>
<gene>
    <name evidence="2" type="ORF">S01H1_59812</name>
</gene>
<sequence>MLVVCIHVHVKPEGREAFIEASLENARNTIQEPGNLRFDVIQQVDDPNRFLLYEVYRDEDGMKAHKDTAHYARWRDAVAPLMAEDRRGVRHVSLFPEAEEHWATRR</sequence>
<accession>X0VCA7</accession>
<dbReference type="InterPro" id="IPR050744">
    <property type="entry name" value="AI-2_Isomerase_LsrG"/>
</dbReference>
<dbReference type="PANTHER" id="PTHR33336">
    <property type="entry name" value="QUINOL MONOOXYGENASE YGIN-RELATED"/>
    <property type="match status" value="1"/>
</dbReference>
<dbReference type="InterPro" id="IPR011008">
    <property type="entry name" value="Dimeric_a/b-barrel"/>
</dbReference>
<dbReference type="AlphaFoldDB" id="X0VCA7"/>
<dbReference type="GO" id="GO:0016491">
    <property type="term" value="F:oxidoreductase activity"/>
    <property type="evidence" value="ECO:0007669"/>
    <property type="project" value="TreeGrafter"/>
</dbReference>
<dbReference type="SUPFAM" id="SSF54909">
    <property type="entry name" value="Dimeric alpha+beta barrel"/>
    <property type="match status" value="1"/>
</dbReference>
<reference evidence="2" key="1">
    <citation type="journal article" date="2014" name="Front. Microbiol.">
        <title>High frequency of phylogenetically diverse reductive dehalogenase-homologous genes in deep subseafloor sedimentary metagenomes.</title>
        <authorList>
            <person name="Kawai M."/>
            <person name="Futagami T."/>
            <person name="Toyoda A."/>
            <person name="Takaki Y."/>
            <person name="Nishi S."/>
            <person name="Hori S."/>
            <person name="Arai W."/>
            <person name="Tsubouchi T."/>
            <person name="Morono Y."/>
            <person name="Uchiyama I."/>
            <person name="Ito T."/>
            <person name="Fujiyama A."/>
            <person name="Inagaki F."/>
            <person name="Takami H."/>
        </authorList>
    </citation>
    <scope>NUCLEOTIDE SEQUENCE</scope>
    <source>
        <strain evidence="2">Expedition CK06-06</strain>
    </source>
</reference>
<dbReference type="PROSITE" id="PS51725">
    <property type="entry name" value="ABM"/>
    <property type="match status" value="1"/>
</dbReference>
<dbReference type="Gene3D" id="3.30.70.100">
    <property type="match status" value="1"/>
</dbReference>
<feature type="domain" description="ABM" evidence="1">
    <location>
        <begin position="2"/>
        <end position="90"/>
    </location>
</feature>
<dbReference type="Pfam" id="PF03992">
    <property type="entry name" value="ABM"/>
    <property type="match status" value="1"/>
</dbReference>
<dbReference type="EMBL" id="BARS01039137">
    <property type="protein sequence ID" value="GAG15759.1"/>
    <property type="molecule type" value="Genomic_DNA"/>
</dbReference>
<dbReference type="GO" id="GO:0005829">
    <property type="term" value="C:cytosol"/>
    <property type="evidence" value="ECO:0007669"/>
    <property type="project" value="TreeGrafter"/>
</dbReference>
<comment type="caution">
    <text evidence="2">The sequence shown here is derived from an EMBL/GenBank/DDBJ whole genome shotgun (WGS) entry which is preliminary data.</text>
</comment>
<evidence type="ECO:0000313" key="2">
    <source>
        <dbReference type="EMBL" id="GAG15759.1"/>
    </source>
</evidence>